<dbReference type="AlphaFoldDB" id="A0A660L7R7"/>
<feature type="transmembrane region" description="Helical" evidence="6">
    <location>
        <begin position="201"/>
        <end position="221"/>
    </location>
</feature>
<dbReference type="Proteomes" id="UP000267019">
    <property type="component" value="Unassembled WGS sequence"/>
</dbReference>
<gene>
    <name evidence="8" type="ORF">C7438_0531</name>
</gene>
<keyword evidence="2" id="KW-1003">Cell membrane</keyword>
<name>A0A660L7R7_9BACL</name>
<comment type="caution">
    <text evidence="8">The sequence shown here is derived from an EMBL/GenBank/DDBJ whole genome shotgun (WGS) entry which is preliminary data.</text>
</comment>
<evidence type="ECO:0000256" key="3">
    <source>
        <dbReference type="ARBA" id="ARBA00022692"/>
    </source>
</evidence>
<comment type="subcellular location">
    <subcellularLocation>
        <location evidence="1">Cell membrane</location>
        <topology evidence="1">Multi-pass membrane protein</topology>
    </subcellularLocation>
</comment>
<evidence type="ECO:0000256" key="1">
    <source>
        <dbReference type="ARBA" id="ARBA00004651"/>
    </source>
</evidence>
<evidence type="ECO:0000256" key="6">
    <source>
        <dbReference type="SAM" id="Phobius"/>
    </source>
</evidence>
<dbReference type="GO" id="GO:0140359">
    <property type="term" value="F:ABC-type transporter activity"/>
    <property type="evidence" value="ECO:0007669"/>
    <property type="project" value="InterPro"/>
</dbReference>
<dbReference type="EMBL" id="RBIJ01000001">
    <property type="protein sequence ID" value="RKQ88882.1"/>
    <property type="molecule type" value="Genomic_DNA"/>
</dbReference>
<protein>
    <submittedName>
        <fullName evidence="8">ABC-2 type transport system permease protein</fullName>
    </submittedName>
</protein>
<dbReference type="PANTHER" id="PTHR30294">
    <property type="entry name" value="MEMBRANE COMPONENT OF ABC TRANSPORTER YHHJ-RELATED"/>
    <property type="match status" value="1"/>
</dbReference>
<feature type="transmembrane region" description="Helical" evidence="6">
    <location>
        <begin position="158"/>
        <end position="181"/>
    </location>
</feature>
<keyword evidence="5 6" id="KW-0472">Membrane</keyword>
<dbReference type="InterPro" id="IPR051449">
    <property type="entry name" value="ABC-2_transporter_component"/>
</dbReference>
<feature type="transmembrane region" description="Helical" evidence="6">
    <location>
        <begin position="260"/>
        <end position="280"/>
    </location>
</feature>
<evidence type="ECO:0000256" key="4">
    <source>
        <dbReference type="ARBA" id="ARBA00022989"/>
    </source>
</evidence>
<proteinExistence type="predicted"/>
<feature type="transmembrane region" description="Helical" evidence="6">
    <location>
        <begin position="12"/>
        <end position="33"/>
    </location>
</feature>
<dbReference type="Pfam" id="PF12698">
    <property type="entry name" value="ABC2_membrane_3"/>
    <property type="match status" value="1"/>
</dbReference>
<keyword evidence="9" id="KW-1185">Reference proteome</keyword>
<sequence length="364" mass="39404">MFDELKLLTHNPRILVILLGAPLLYLFIFGSVYSANRVSHIPVIVCDEAQNDLSWQITQAFASATDTFSLVETTTSESEVERAVREGRARLGVILPPGPDKVLLLLDGSNMIVANAALRGATDIVQGFALAQQAAFLTAPFPVLTAEARILYNPGFNYSIFLLYGLYGVVLQQVLFLALAMSVPTTPYYGHTGKFLWAKSVPYGLLGLWNTVLLVGGAVKIYGMPFLGNAGEFLLLVFLFLWAVLGLGLAITLFSPNSVYATQYTMLVALPSFLLSGYTWPLEAMPAWAKVVGHALPLTYFLHGLRELAVKGNSVALWWGDLVALGIIGAVGYIAALVGHWAFSRRVRGAENLPRTAPSPATGE</sequence>
<organism evidence="8 9">
    <name type="scientific">Brockia lithotrophica</name>
    <dbReference type="NCBI Taxonomy" id="933949"/>
    <lineage>
        <taxon>Bacteria</taxon>
        <taxon>Bacillati</taxon>
        <taxon>Bacillota</taxon>
        <taxon>Bacilli</taxon>
        <taxon>Bacillales</taxon>
        <taxon>Bacillales Family X. Incertae Sedis</taxon>
        <taxon>Brockia</taxon>
    </lineage>
</organism>
<dbReference type="InterPro" id="IPR013525">
    <property type="entry name" value="ABC2_TM"/>
</dbReference>
<keyword evidence="3 6" id="KW-0812">Transmembrane</keyword>
<dbReference type="GO" id="GO:0005886">
    <property type="term" value="C:plasma membrane"/>
    <property type="evidence" value="ECO:0007669"/>
    <property type="project" value="UniProtKB-SubCell"/>
</dbReference>
<evidence type="ECO:0000313" key="9">
    <source>
        <dbReference type="Proteomes" id="UP000267019"/>
    </source>
</evidence>
<evidence type="ECO:0000259" key="7">
    <source>
        <dbReference type="Pfam" id="PF12698"/>
    </source>
</evidence>
<keyword evidence="4 6" id="KW-1133">Transmembrane helix</keyword>
<dbReference type="RefSeq" id="WP_170143507.1">
    <property type="nucleotide sequence ID" value="NZ_RBIJ01000001.1"/>
</dbReference>
<feature type="transmembrane region" description="Helical" evidence="6">
    <location>
        <begin position="317"/>
        <end position="338"/>
    </location>
</feature>
<feature type="domain" description="ABC-2 type transporter transmembrane" evidence="7">
    <location>
        <begin position="13"/>
        <end position="337"/>
    </location>
</feature>
<evidence type="ECO:0000313" key="8">
    <source>
        <dbReference type="EMBL" id="RKQ88882.1"/>
    </source>
</evidence>
<accession>A0A660L7R7</accession>
<dbReference type="PANTHER" id="PTHR30294:SF29">
    <property type="entry name" value="MULTIDRUG ABC TRANSPORTER PERMEASE YBHS-RELATED"/>
    <property type="match status" value="1"/>
</dbReference>
<feature type="transmembrane region" description="Helical" evidence="6">
    <location>
        <begin position="233"/>
        <end position="254"/>
    </location>
</feature>
<evidence type="ECO:0000256" key="5">
    <source>
        <dbReference type="ARBA" id="ARBA00023136"/>
    </source>
</evidence>
<evidence type="ECO:0000256" key="2">
    <source>
        <dbReference type="ARBA" id="ARBA00022475"/>
    </source>
</evidence>
<reference evidence="8 9" key="1">
    <citation type="submission" date="2018-10" db="EMBL/GenBank/DDBJ databases">
        <title>Genomic Encyclopedia of Type Strains, Phase IV (KMG-IV): sequencing the most valuable type-strain genomes for metagenomic binning, comparative biology and taxonomic classification.</title>
        <authorList>
            <person name="Goeker M."/>
        </authorList>
    </citation>
    <scope>NUCLEOTIDE SEQUENCE [LARGE SCALE GENOMIC DNA]</scope>
    <source>
        <strain evidence="8 9">DSM 22653</strain>
    </source>
</reference>